<evidence type="ECO:0000256" key="1">
    <source>
        <dbReference type="ARBA" id="ARBA00023015"/>
    </source>
</evidence>
<dbReference type="SUPFAM" id="SSF46689">
    <property type="entry name" value="Homeodomain-like"/>
    <property type="match status" value="2"/>
</dbReference>
<dbReference type="OrthoDB" id="9803764at2"/>
<evidence type="ECO:0000259" key="3">
    <source>
        <dbReference type="PROSITE" id="PS01124"/>
    </source>
</evidence>
<dbReference type="Pfam" id="PF01965">
    <property type="entry name" value="DJ-1_PfpI"/>
    <property type="match status" value="1"/>
</dbReference>
<dbReference type="PANTHER" id="PTHR43130:SF3">
    <property type="entry name" value="HTH-TYPE TRANSCRIPTIONAL REGULATOR RV1931C"/>
    <property type="match status" value="1"/>
</dbReference>
<evidence type="ECO:0000313" key="4">
    <source>
        <dbReference type="EMBL" id="ANB16185.1"/>
    </source>
</evidence>
<evidence type="ECO:0000313" key="5">
    <source>
        <dbReference type="Proteomes" id="UP000076830"/>
    </source>
</evidence>
<dbReference type="Gene3D" id="1.10.10.60">
    <property type="entry name" value="Homeodomain-like"/>
    <property type="match status" value="1"/>
</dbReference>
<dbReference type="PANTHER" id="PTHR43130">
    <property type="entry name" value="ARAC-FAMILY TRANSCRIPTIONAL REGULATOR"/>
    <property type="match status" value="1"/>
</dbReference>
<dbReference type="KEGG" id="dko:I596_145"/>
<dbReference type="InterPro" id="IPR029062">
    <property type="entry name" value="Class_I_gatase-like"/>
</dbReference>
<gene>
    <name evidence="4" type="ORF">I596_145</name>
</gene>
<protein>
    <submittedName>
        <fullName evidence="4">Transcriptional regulator, AraC family</fullName>
    </submittedName>
</protein>
<reference evidence="4 5" key="1">
    <citation type="submission" date="2016-04" db="EMBL/GenBank/DDBJ databases">
        <title>Complete genome sequence of Dokdonella koreensis DS-123T.</title>
        <authorList>
            <person name="Kim J.F."/>
            <person name="Lee H."/>
            <person name="Kwak M.-J."/>
        </authorList>
    </citation>
    <scope>NUCLEOTIDE SEQUENCE [LARGE SCALE GENOMIC DNA]</scope>
    <source>
        <strain evidence="4 5">DS-123</strain>
    </source>
</reference>
<keyword evidence="2" id="KW-0804">Transcription</keyword>
<dbReference type="GO" id="GO:0043565">
    <property type="term" value="F:sequence-specific DNA binding"/>
    <property type="evidence" value="ECO:0007669"/>
    <property type="project" value="InterPro"/>
</dbReference>
<dbReference type="InterPro" id="IPR018060">
    <property type="entry name" value="HTH_AraC"/>
</dbReference>
<dbReference type="PROSITE" id="PS01124">
    <property type="entry name" value="HTH_ARAC_FAMILY_2"/>
    <property type="match status" value="1"/>
</dbReference>
<dbReference type="RefSeq" id="WP_067642743.1">
    <property type="nucleotide sequence ID" value="NZ_CP015249.1"/>
</dbReference>
<dbReference type="STRING" id="1300342.I596_145"/>
<dbReference type="InterPro" id="IPR002818">
    <property type="entry name" value="DJ-1/PfpI"/>
</dbReference>
<sequence length="328" mass="35213">MSTQAVPVLVVLPPRCLLLDVAGPLEVLRRANMEQRAVRFDVRYVAATAAMTSSIGLRLAGIAPLPRRVPGEAIVLIAGSVDRVAFAAAGDRHAEDAGEQAIVDWLRERVGQRPTIVSICSGGLLAGRAGLLDGRACTTHFSCCAELAAVAPAARVVENRLYVEDGRCWTSAGVTAGIDLMLHLVARLAGVACAVAVARHLVVYLRRGGGDPQLSPWLEGRNHIHPAVHHAQDLVAADPAGTWSLAALAARVGASPRHLSRLFNQHAGMSLPEYVGRLRICLAQELLGQTRLDMERIAERCGFASARQLRRAWHRSHATPPRRAREAD</sequence>
<dbReference type="InterPro" id="IPR009057">
    <property type="entry name" value="Homeodomain-like_sf"/>
</dbReference>
<proteinExistence type="predicted"/>
<keyword evidence="5" id="KW-1185">Reference proteome</keyword>
<dbReference type="Pfam" id="PF12833">
    <property type="entry name" value="HTH_18"/>
    <property type="match status" value="1"/>
</dbReference>
<accession>A0A167G5U0</accession>
<dbReference type="InterPro" id="IPR052158">
    <property type="entry name" value="INH-QAR"/>
</dbReference>
<dbReference type="GO" id="GO:0003700">
    <property type="term" value="F:DNA-binding transcription factor activity"/>
    <property type="evidence" value="ECO:0007669"/>
    <property type="project" value="InterPro"/>
</dbReference>
<dbReference type="PATRIC" id="fig|1300342.3.peg.143"/>
<dbReference type="Proteomes" id="UP000076830">
    <property type="component" value="Chromosome"/>
</dbReference>
<dbReference type="SMART" id="SM00342">
    <property type="entry name" value="HTH_ARAC"/>
    <property type="match status" value="1"/>
</dbReference>
<organism evidence="4 5">
    <name type="scientific">Dokdonella koreensis DS-123</name>
    <dbReference type="NCBI Taxonomy" id="1300342"/>
    <lineage>
        <taxon>Bacteria</taxon>
        <taxon>Pseudomonadati</taxon>
        <taxon>Pseudomonadota</taxon>
        <taxon>Gammaproteobacteria</taxon>
        <taxon>Lysobacterales</taxon>
        <taxon>Rhodanobacteraceae</taxon>
        <taxon>Dokdonella</taxon>
    </lineage>
</organism>
<evidence type="ECO:0000256" key="2">
    <source>
        <dbReference type="ARBA" id="ARBA00023163"/>
    </source>
</evidence>
<dbReference type="EMBL" id="CP015249">
    <property type="protein sequence ID" value="ANB16185.1"/>
    <property type="molecule type" value="Genomic_DNA"/>
</dbReference>
<feature type="domain" description="HTH araC/xylS-type" evidence="3">
    <location>
        <begin position="229"/>
        <end position="327"/>
    </location>
</feature>
<dbReference type="SUPFAM" id="SSF52317">
    <property type="entry name" value="Class I glutamine amidotransferase-like"/>
    <property type="match status" value="1"/>
</dbReference>
<name>A0A167G5U0_9GAMM</name>
<dbReference type="AlphaFoldDB" id="A0A167G5U0"/>
<keyword evidence="1" id="KW-0805">Transcription regulation</keyword>
<dbReference type="Gene3D" id="3.40.50.880">
    <property type="match status" value="1"/>
</dbReference>